<proteinExistence type="predicted"/>
<dbReference type="PaxDb" id="29760-VIT_04s0044g00200.t01"/>
<sequence>MARPPEEVHPQKAFGWAARNAQGSSPPFLSLEVCPLIYRIMM</sequence>
<accession>D7U460</accession>
<keyword evidence="2" id="KW-1185">Reference proteome</keyword>
<dbReference type="AlphaFoldDB" id="D7U460"/>
<protein>
    <submittedName>
        <fullName evidence="1">Uncharacterized protein</fullName>
    </submittedName>
</protein>
<organism evidence="1 2">
    <name type="scientific">Vitis vinifera</name>
    <name type="common">Grape</name>
    <dbReference type="NCBI Taxonomy" id="29760"/>
    <lineage>
        <taxon>Eukaryota</taxon>
        <taxon>Viridiplantae</taxon>
        <taxon>Streptophyta</taxon>
        <taxon>Embryophyta</taxon>
        <taxon>Tracheophyta</taxon>
        <taxon>Spermatophyta</taxon>
        <taxon>Magnoliopsida</taxon>
        <taxon>eudicotyledons</taxon>
        <taxon>Gunneridae</taxon>
        <taxon>Pentapetalae</taxon>
        <taxon>rosids</taxon>
        <taxon>Vitales</taxon>
        <taxon>Vitaceae</taxon>
        <taxon>Viteae</taxon>
        <taxon>Vitis</taxon>
    </lineage>
</organism>
<dbReference type="EMBL" id="FN596506">
    <property type="protein sequence ID" value="CBI37636.3"/>
    <property type="molecule type" value="Genomic_DNA"/>
</dbReference>
<name>D7U460_VITVI</name>
<gene>
    <name evidence="1" type="ordered locus">VIT_04s0044g00200</name>
</gene>
<evidence type="ECO:0000313" key="1">
    <source>
        <dbReference type="EMBL" id="CBI37636.3"/>
    </source>
</evidence>
<dbReference type="Proteomes" id="UP000009183">
    <property type="component" value="Chromosome 4"/>
</dbReference>
<dbReference type="InParanoid" id="D7U460"/>
<evidence type="ECO:0000313" key="2">
    <source>
        <dbReference type="Proteomes" id="UP000009183"/>
    </source>
</evidence>
<dbReference type="HOGENOM" id="CLU_3261591_0_0_1"/>
<reference evidence="2" key="1">
    <citation type="journal article" date="2007" name="Nature">
        <title>The grapevine genome sequence suggests ancestral hexaploidization in major angiosperm phyla.</title>
        <authorList>
            <consortium name="The French-Italian Public Consortium for Grapevine Genome Characterization."/>
            <person name="Jaillon O."/>
            <person name="Aury J.-M."/>
            <person name="Noel B."/>
            <person name="Policriti A."/>
            <person name="Clepet C."/>
            <person name="Casagrande A."/>
            <person name="Choisne N."/>
            <person name="Aubourg S."/>
            <person name="Vitulo N."/>
            <person name="Jubin C."/>
            <person name="Vezzi A."/>
            <person name="Legeai F."/>
            <person name="Hugueney P."/>
            <person name="Dasilva C."/>
            <person name="Horner D."/>
            <person name="Mica E."/>
            <person name="Jublot D."/>
            <person name="Poulain J."/>
            <person name="Bruyere C."/>
            <person name="Billault A."/>
            <person name="Segurens B."/>
            <person name="Gouyvenoux M."/>
            <person name="Ugarte E."/>
            <person name="Cattonaro F."/>
            <person name="Anthouard V."/>
            <person name="Vico V."/>
            <person name="Del Fabbro C."/>
            <person name="Alaux M."/>
            <person name="Di Gaspero G."/>
            <person name="Dumas V."/>
            <person name="Felice N."/>
            <person name="Paillard S."/>
            <person name="Juman I."/>
            <person name="Moroldo M."/>
            <person name="Scalabrin S."/>
            <person name="Canaguier A."/>
            <person name="Le Clainche I."/>
            <person name="Malacrida G."/>
            <person name="Durand E."/>
            <person name="Pesole G."/>
            <person name="Laucou V."/>
            <person name="Chatelet P."/>
            <person name="Merdinoglu D."/>
            <person name="Delledonne M."/>
            <person name="Pezzotti M."/>
            <person name="Lecharny A."/>
            <person name="Scarpelli C."/>
            <person name="Artiguenave F."/>
            <person name="Pe M.E."/>
            <person name="Valle G."/>
            <person name="Morgante M."/>
            <person name="Caboche M."/>
            <person name="Adam-Blondon A.-F."/>
            <person name="Weissenbach J."/>
            <person name="Quetier F."/>
            <person name="Wincker P."/>
        </authorList>
    </citation>
    <scope>NUCLEOTIDE SEQUENCE [LARGE SCALE GENOMIC DNA]</scope>
    <source>
        <strain evidence="2">cv. Pinot noir / PN40024</strain>
    </source>
</reference>